<reference evidence="1 2" key="1">
    <citation type="journal article" date="2013" name="PLoS ONE">
        <title>Predicting the Proteins of Angomonas deanei, Strigomonas culicis and Their Respective Endosymbionts Reveals New Aspects of the Trypanosomatidae Family.</title>
        <authorList>
            <person name="Motta M.C."/>
            <person name="Martins A.C."/>
            <person name="de Souza S.S."/>
            <person name="Catta-Preta C.M."/>
            <person name="Silva R."/>
            <person name="Klein C.C."/>
            <person name="de Almeida L.G."/>
            <person name="de Lima Cunha O."/>
            <person name="Ciapina L.P."/>
            <person name="Brocchi M."/>
            <person name="Colabardini A.C."/>
            <person name="de Araujo Lima B."/>
            <person name="Machado C.R."/>
            <person name="de Almeida Soares C.M."/>
            <person name="Probst C.M."/>
            <person name="de Menezes C.B."/>
            <person name="Thompson C.E."/>
            <person name="Bartholomeu D.C."/>
            <person name="Gradia D.F."/>
            <person name="Pavoni D.P."/>
            <person name="Grisard E.C."/>
            <person name="Fantinatti-Garboggini F."/>
            <person name="Marchini F.K."/>
            <person name="Rodrigues-Luiz G.F."/>
            <person name="Wagner G."/>
            <person name="Goldman G.H."/>
            <person name="Fietto J.L."/>
            <person name="Elias M.C."/>
            <person name="Goldman M.H."/>
            <person name="Sagot M.F."/>
            <person name="Pereira M."/>
            <person name="Stoco P.H."/>
            <person name="de Mendonca-Neto R.P."/>
            <person name="Teixeira S.M."/>
            <person name="Maciel T.E."/>
            <person name="de Oliveira Mendes T.A."/>
            <person name="Urmenyi T.P."/>
            <person name="de Souza W."/>
            <person name="Schenkman S."/>
            <person name="de Vasconcelos A.T."/>
        </authorList>
    </citation>
    <scope>NUCLEOTIDE SEQUENCE [LARGE SCALE GENOMIC DNA]</scope>
</reference>
<evidence type="ECO:0000313" key="2">
    <source>
        <dbReference type="Proteomes" id="UP000015354"/>
    </source>
</evidence>
<dbReference type="Proteomes" id="UP000015354">
    <property type="component" value="Unassembled WGS sequence"/>
</dbReference>
<evidence type="ECO:0000313" key="1">
    <source>
        <dbReference type="EMBL" id="EPY15149.1"/>
    </source>
</evidence>
<dbReference type="AlphaFoldDB" id="S9TDY5"/>
<sequence length="81" mass="9002">MAARIGKTLKCMFWNTPNSSSSMEVFGTVVRAPAATAGRCTARHGARHPAMATARKAETPHTDTRRIFFKLLFIYVVNLYV</sequence>
<comment type="caution">
    <text evidence="1">The sequence shown here is derived from an EMBL/GenBank/DDBJ whole genome shotgun (WGS) entry which is preliminary data.</text>
</comment>
<proteinExistence type="predicted"/>
<gene>
    <name evidence="1" type="ORF">STCU_12311</name>
</gene>
<keyword evidence="2" id="KW-1185">Reference proteome</keyword>
<name>S9TDY5_9TRYP</name>
<organism evidence="1 2">
    <name type="scientific">Strigomonas culicis</name>
    <dbReference type="NCBI Taxonomy" id="28005"/>
    <lineage>
        <taxon>Eukaryota</taxon>
        <taxon>Discoba</taxon>
        <taxon>Euglenozoa</taxon>
        <taxon>Kinetoplastea</taxon>
        <taxon>Metakinetoplastina</taxon>
        <taxon>Trypanosomatida</taxon>
        <taxon>Trypanosomatidae</taxon>
        <taxon>Strigomonadinae</taxon>
        <taxon>Strigomonas</taxon>
    </lineage>
</organism>
<protein>
    <submittedName>
        <fullName evidence="1">Uncharacterized protein</fullName>
    </submittedName>
</protein>
<dbReference type="EMBL" id="ATMH01012497">
    <property type="protein sequence ID" value="EPY15149.1"/>
    <property type="molecule type" value="Genomic_DNA"/>
</dbReference>
<accession>S9TDY5</accession>